<protein>
    <submittedName>
        <fullName evidence="1">Uncharacterized protein</fullName>
    </submittedName>
</protein>
<dbReference type="EMBL" id="VSRR010046827">
    <property type="protein sequence ID" value="MPC77818.1"/>
    <property type="molecule type" value="Genomic_DNA"/>
</dbReference>
<organism evidence="1 2">
    <name type="scientific">Portunus trituberculatus</name>
    <name type="common">Swimming crab</name>
    <name type="synonym">Neptunus trituberculatus</name>
    <dbReference type="NCBI Taxonomy" id="210409"/>
    <lineage>
        <taxon>Eukaryota</taxon>
        <taxon>Metazoa</taxon>
        <taxon>Ecdysozoa</taxon>
        <taxon>Arthropoda</taxon>
        <taxon>Crustacea</taxon>
        <taxon>Multicrustacea</taxon>
        <taxon>Malacostraca</taxon>
        <taxon>Eumalacostraca</taxon>
        <taxon>Eucarida</taxon>
        <taxon>Decapoda</taxon>
        <taxon>Pleocyemata</taxon>
        <taxon>Brachyura</taxon>
        <taxon>Eubrachyura</taxon>
        <taxon>Portunoidea</taxon>
        <taxon>Portunidae</taxon>
        <taxon>Portuninae</taxon>
        <taxon>Portunus</taxon>
    </lineage>
</organism>
<comment type="caution">
    <text evidence="1">The sequence shown here is derived from an EMBL/GenBank/DDBJ whole genome shotgun (WGS) entry which is preliminary data.</text>
</comment>
<dbReference type="Proteomes" id="UP000324222">
    <property type="component" value="Unassembled WGS sequence"/>
</dbReference>
<keyword evidence="2" id="KW-1185">Reference proteome</keyword>
<name>A0A5B7IAB9_PORTR</name>
<proteinExistence type="predicted"/>
<evidence type="ECO:0000313" key="1">
    <source>
        <dbReference type="EMBL" id="MPC77818.1"/>
    </source>
</evidence>
<reference evidence="1 2" key="1">
    <citation type="submission" date="2019-05" db="EMBL/GenBank/DDBJ databases">
        <title>Another draft genome of Portunus trituberculatus and its Hox gene families provides insights of decapod evolution.</title>
        <authorList>
            <person name="Jeong J.-H."/>
            <person name="Song I."/>
            <person name="Kim S."/>
            <person name="Choi T."/>
            <person name="Kim D."/>
            <person name="Ryu S."/>
            <person name="Kim W."/>
        </authorList>
    </citation>
    <scope>NUCLEOTIDE SEQUENCE [LARGE SCALE GENOMIC DNA]</scope>
    <source>
        <tissue evidence="1">Muscle</tissue>
    </source>
</reference>
<dbReference type="AlphaFoldDB" id="A0A5B7IAB9"/>
<sequence>MAPPLPRPPVPSLLLTSHSSLLSLHSPRLPPLLAIRPHHAQSHQLSPS</sequence>
<gene>
    <name evidence="1" type="ORF">E2C01_072285</name>
</gene>
<accession>A0A5B7IAB9</accession>
<evidence type="ECO:0000313" key="2">
    <source>
        <dbReference type="Proteomes" id="UP000324222"/>
    </source>
</evidence>